<dbReference type="Proteomes" id="UP000605992">
    <property type="component" value="Unassembled WGS sequence"/>
</dbReference>
<dbReference type="Gene3D" id="1.10.45.10">
    <property type="entry name" value="Vanillyl-alcohol Oxidase, Chain A, domain 4"/>
    <property type="match status" value="1"/>
</dbReference>
<dbReference type="InterPro" id="IPR006094">
    <property type="entry name" value="Oxid_FAD_bind_N"/>
</dbReference>
<dbReference type="SUPFAM" id="SSF56176">
    <property type="entry name" value="FAD-binding/transporter-associated domain-like"/>
    <property type="match status" value="1"/>
</dbReference>
<keyword evidence="3" id="KW-0060">Ascorbate biosynthesis</keyword>
<dbReference type="GO" id="GO:0019853">
    <property type="term" value="P:L-ascorbic acid biosynthetic process"/>
    <property type="evidence" value="ECO:0007669"/>
    <property type="project" value="UniProtKB-UniPathway"/>
</dbReference>
<keyword evidence="4" id="KW-0560">Oxidoreductase</keyword>
<dbReference type="PANTHER" id="PTHR43762:SF1">
    <property type="entry name" value="D-ARABINONO-1,4-LACTONE OXIDASE"/>
    <property type="match status" value="1"/>
</dbReference>
<dbReference type="Gene3D" id="3.30.70.2520">
    <property type="match status" value="1"/>
</dbReference>
<dbReference type="PIRSF" id="PIRSF000136">
    <property type="entry name" value="LGO_GLO"/>
    <property type="match status" value="1"/>
</dbReference>
<comment type="similarity">
    <text evidence="2">Belongs to the oxygen-dependent FAD-linked oxidoreductase family.</text>
</comment>
<reference evidence="6" key="1">
    <citation type="submission" date="2021-01" db="EMBL/GenBank/DDBJ databases">
        <title>Whole genome shotgun sequence of Planotetraspora thailandica NBRC 104271.</title>
        <authorList>
            <person name="Komaki H."/>
            <person name="Tamura T."/>
        </authorList>
    </citation>
    <scope>NUCLEOTIDE SEQUENCE</scope>
    <source>
        <strain evidence="6">NBRC 104271</strain>
    </source>
</reference>
<evidence type="ECO:0000256" key="3">
    <source>
        <dbReference type="ARBA" id="ARBA00022644"/>
    </source>
</evidence>
<proteinExistence type="inferred from homology"/>
<dbReference type="InterPro" id="IPR016167">
    <property type="entry name" value="FAD-bd_PCMH_sub1"/>
</dbReference>
<dbReference type="Gene3D" id="3.30.43.10">
    <property type="entry name" value="Uridine Diphospho-n-acetylenolpyruvylglucosamine Reductase, domain 2"/>
    <property type="match status" value="1"/>
</dbReference>
<evidence type="ECO:0000259" key="5">
    <source>
        <dbReference type="PROSITE" id="PS51387"/>
    </source>
</evidence>
<dbReference type="GO" id="GO:0016020">
    <property type="term" value="C:membrane"/>
    <property type="evidence" value="ECO:0007669"/>
    <property type="project" value="InterPro"/>
</dbReference>
<evidence type="ECO:0000256" key="4">
    <source>
        <dbReference type="ARBA" id="ARBA00023002"/>
    </source>
</evidence>
<dbReference type="InterPro" id="IPR010031">
    <property type="entry name" value="FAD_lactone_oxidase-like"/>
</dbReference>
<dbReference type="Pfam" id="PF01565">
    <property type="entry name" value="FAD_binding_4"/>
    <property type="match status" value="1"/>
</dbReference>
<dbReference type="GO" id="GO:0080049">
    <property type="term" value="F:L-gulono-1,4-lactone dehydrogenase activity"/>
    <property type="evidence" value="ECO:0007669"/>
    <property type="project" value="TreeGrafter"/>
</dbReference>
<accession>A0A8J3V0C2</accession>
<dbReference type="EMBL" id="BOOR01000018">
    <property type="protein sequence ID" value="GII54488.1"/>
    <property type="molecule type" value="Genomic_DNA"/>
</dbReference>
<keyword evidence="7" id="KW-1185">Reference proteome</keyword>
<comment type="caution">
    <text evidence="6">The sequence shown here is derived from an EMBL/GenBank/DDBJ whole genome shotgun (WGS) entry which is preliminary data.</text>
</comment>
<dbReference type="PANTHER" id="PTHR43762">
    <property type="entry name" value="L-GULONOLACTONE OXIDASE"/>
    <property type="match status" value="1"/>
</dbReference>
<dbReference type="UniPathway" id="UPA00132"/>
<sequence length="442" mass="47977">MDAFVNWARNQSVTPVEFRTPTSAADVARAVRDAAAGGRRVRMLGTGHSFTGVALSDGILLRPDGLTGILKLGDGEVTVAAGTPLRALNEELRAHGLALANMGDITAQTVAGAIQTGTHGTGREIGGLADQVTELEIVLADGSITTVREGDLFDAARVGLGALGILTAVTLRVEPSFLLHACREPVPFSRILDTIDELIGRDEHLDFFWLPHTDTCLVKRNNRSPGPAQPPSDFKRWLDNVFLENTLFGVMCAAGACFPGLIPRINRVSAAVLGASECVDTSYKIFTSVREVRFLEMEYAIPRHHLAHALRETRDLVERSGWKITFPVEVRVTPPSDAWLSTAYGRPSAYIACHIYRPTPNPAYFEGVEEIMTRLGGRPHWGKLHTRDAAYLSTVYPRFADFVALRDTLDPRGLFANDYLDQVLGRDAHAGASGKSPGPTAM</sequence>
<name>A0A8J3V0C2_9ACTN</name>
<dbReference type="AlphaFoldDB" id="A0A8J3V0C2"/>
<dbReference type="PROSITE" id="PS00862">
    <property type="entry name" value="OX2_COVAL_FAD"/>
    <property type="match status" value="1"/>
</dbReference>
<dbReference type="NCBIfam" id="TIGR01679">
    <property type="entry name" value="bact_FAD_ox"/>
    <property type="match status" value="1"/>
</dbReference>
<dbReference type="GO" id="GO:0003885">
    <property type="term" value="F:D-arabinono-1,4-lactone oxidase activity"/>
    <property type="evidence" value="ECO:0007669"/>
    <property type="project" value="InterPro"/>
</dbReference>
<dbReference type="PROSITE" id="PS51387">
    <property type="entry name" value="FAD_PCMH"/>
    <property type="match status" value="1"/>
</dbReference>
<gene>
    <name evidence="6" type="ORF">Pth03_28770</name>
</gene>
<dbReference type="Gene3D" id="3.30.465.10">
    <property type="match status" value="1"/>
</dbReference>
<dbReference type="InterPro" id="IPR036318">
    <property type="entry name" value="FAD-bd_PCMH-like_sf"/>
</dbReference>
<protein>
    <submittedName>
        <fullName evidence="6">FAD-linked oxidoreductase</fullName>
    </submittedName>
</protein>
<organism evidence="6 7">
    <name type="scientific">Planotetraspora thailandica</name>
    <dbReference type="NCBI Taxonomy" id="487172"/>
    <lineage>
        <taxon>Bacteria</taxon>
        <taxon>Bacillati</taxon>
        <taxon>Actinomycetota</taxon>
        <taxon>Actinomycetes</taxon>
        <taxon>Streptosporangiales</taxon>
        <taxon>Streptosporangiaceae</taxon>
        <taxon>Planotetraspora</taxon>
    </lineage>
</organism>
<dbReference type="InterPro" id="IPR016169">
    <property type="entry name" value="FAD-bd_PCMH_sub2"/>
</dbReference>
<dbReference type="GO" id="GO:0071949">
    <property type="term" value="F:FAD binding"/>
    <property type="evidence" value="ECO:0007669"/>
    <property type="project" value="InterPro"/>
</dbReference>
<evidence type="ECO:0000256" key="1">
    <source>
        <dbReference type="ARBA" id="ARBA00005147"/>
    </source>
</evidence>
<dbReference type="InterPro" id="IPR016166">
    <property type="entry name" value="FAD-bd_PCMH"/>
</dbReference>
<evidence type="ECO:0000256" key="2">
    <source>
        <dbReference type="ARBA" id="ARBA00005466"/>
    </source>
</evidence>
<dbReference type="InterPro" id="IPR007173">
    <property type="entry name" value="ALO_C"/>
</dbReference>
<evidence type="ECO:0000313" key="6">
    <source>
        <dbReference type="EMBL" id="GII54488.1"/>
    </source>
</evidence>
<dbReference type="Pfam" id="PF04030">
    <property type="entry name" value="ALO"/>
    <property type="match status" value="1"/>
</dbReference>
<evidence type="ECO:0000313" key="7">
    <source>
        <dbReference type="Proteomes" id="UP000605992"/>
    </source>
</evidence>
<feature type="domain" description="FAD-binding PCMH-type" evidence="5">
    <location>
        <begin position="11"/>
        <end position="176"/>
    </location>
</feature>
<dbReference type="RefSeq" id="WP_203944716.1">
    <property type="nucleotide sequence ID" value="NZ_BOOR01000018.1"/>
</dbReference>
<dbReference type="InterPro" id="IPR006093">
    <property type="entry name" value="Oxy_OxRdtase_FAD_BS"/>
</dbReference>
<dbReference type="InterPro" id="IPR016171">
    <property type="entry name" value="Vanillyl_alc_oxidase_C-sub2"/>
</dbReference>
<comment type="pathway">
    <text evidence="1">Cofactor biosynthesis; L-ascorbate biosynthesis.</text>
</comment>